<dbReference type="PANTHER" id="PTHR22792">
    <property type="entry name" value="LUPUS LA PROTEIN-RELATED"/>
    <property type="match status" value="1"/>
</dbReference>
<evidence type="ECO:0000259" key="4">
    <source>
        <dbReference type="PROSITE" id="PS50961"/>
    </source>
</evidence>
<feature type="compositionally biased region" description="Polar residues" evidence="3">
    <location>
        <begin position="243"/>
        <end position="259"/>
    </location>
</feature>
<dbReference type="EMBL" id="JARPOI010000016">
    <property type="protein sequence ID" value="KAJ9146930.1"/>
    <property type="molecule type" value="Genomic_DNA"/>
</dbReference>
<feature type="region of interest" description="Disordered" evidence="3">
    <location>
        <begin position="143"/>
        <end position="305"/>
    </location>
</feature>
<evidence type="ECO:0000256" key="3">
    <source>
        <dbReference type="SAM" id="MobiDB-lite"/>
    </source>
</evidence>
<evidence type="ECO:0000256" key="2">
    <source>
        <dbReference type="PROSITE-ProRule" id="PRU00332"/>
    </source>
</evidence>
<gene>
    <name evidence="5" type="ORF">P3X46_029143</name>
</gene>
<feature type="region of interest" description="Disordered" evidence="3">
    <location>
        <begin position="1"/>
        <end position="53"/>
    </location>
</feature>
<evidence type="ECO:0000313" key="6">
    <source>
        <dbReference type="Proteomes" id="UP001174677"/>
    </source>
</evidence>
<evidence type="ECO:0000313" key="5">
    <source>
        <dbReference type="EMBL" id="KAJ9146930.1"/>
    </source>
</evidence>
<dbReference type="SUPFAM" id="SSF46785">
    <property type="entry name" value="Winged helix' DNA-binding domain"/>
    <property type="match status" value="1"/>
</dbReference>
<dbReference type="Gene3D" id="1.10.10.10">
    <property type="entry name" value="Winged helix-like DNA-binding domain superfamily/Winged helix DNA-binding domain"/>
    <property type="match status" value="1"/>
</dbReference>
<dbReference type="InterPro" id="IPR045180">
    <property type="entry name" value="La_dom_prot"/>
</dbReference>
<sequence>MATTANALSTSIASTPTNHSPRHPTPAAAVENHNRPHSRRGSGGGSRVVSSPWTQIVRGESETVTVAATHSPSAREPMVVTDQPVLVASSSSSLMTTAEEEILDNGNVSNSNAAKRPVWNKPSNGATEVGPVMGAVSWPALSESARASGKPSQDLSKGLSDGSSSVPVPQGTGSASSSSHKQVSNNASPNSTPNHTMSARQRSMKRNGANTSSNGGTPQPPGSQPQTGEVHLNNPSPRDHSQRNSQSRGANDHPQQQRNSFRRNGGPHSRGDGSHHHNYGGRRDQDRANQDWNTHRNFNSRDNHMQPHRVVQRFIRHPPPPPPPPTTAPFIGSPMRAFSSPIGFHEFYYFAGPPPDTLRGMPFVAAPIPPPAMYFTTPDPQLHSKIVNQIDYYFSNDNLIKDTFLRQNMDDQGWVSIKLIAGFNKVSHLTDNIQFILEAIKSSSVVEVQGDKVRRRNDWMRWIMPPSIQFPSVSGPPSLRRSSHDMLAAHVQSISLEENAASHSSGRSPADVHNEAFIGRSSSGELNSQSLVSTTEGTGQVSVRGGSDSST</sequence>
<feature type="domain" description="HTH La-type RNA-binding" evidence="4">
    <location>
        <begin position="376"/>
        <end position="465"/>
    </location>
</feature>
<feature type="region of interest" description="Disordered" evidence="3">
    <location>
        <begin position="521"/>
        <end position="551"/>
    </location>
</feature>
<feature type="region of interest" description="Disordered" evidence="3">
    <location>
        <begin position="103"/>
        <end position="126"/>
    </location>
</feature>
<comment type="caution">
    <text evidence="5">The sequence shown here is derived from an EMBL/GenBank/DDBJ whole genome shotgun (WGS) entry which is preliminary data.</text>
</comment>
<reference evidence="5" key="1">
    <citation type="journal article" date="2023" name="Plant Biotechnol. J.">
        <title>Chromosome-level wild Hevea brasiliensis genome provides new tools for genomic-assisted breeding and valuable loci to elevate rubber yield.</title>
        <authorList>
            <person name="Cheng H."/>
            <person name="Song X."/>
            <person name="Hu Y."/>
            <person name="Wu T."/>
            <person name="Yang Q."/>
            <person name="An Z."/>
            <person name="Feng S."/>
            <person name="Deng Z."/>
            <person name="Wu W."/>
            <person name="Zeng X."/>
            <person name="Tu M."/>
            <person name="Wang X."/>
            <person name="Huang H."/>
        </authorList>
    </citation>
    <scope>NUCLEOTIDE SEQUENCE</scope>
    <source>
        <strain evidence="5">MT/VB/25A 57/8</strain>
    </source>
</reference>
<dbReference type="CDD" id="cd07323">
    <property type="entry name" value="LAM"/>
    <property type="match status" value="1"/>
</dbReference>
<dbReference type="Pfam" id="PF05383">
    <property type="entry name" value="La"/>
    <property type="match status" value="1"/>
</dbReference>
<feature type="compositionally biased region" description="Low complexity" evidence="3">
    <location>
        <begin position="152"/>
        <end position="165"/>
    </location>
</feature>
<dbReference type="InterPro" id="IPR006630">
    <property type="entry name" value="La_HTH"/>
</dbReference>
<protein>
    <recommendedName>
        <fullName evidence="4">HTH La-type RNA-binding domain-containing protein</fullName>
    </recommendedName>
</protein>
<dbReference type="PROSITE" id="PS50961">
    <property type="entry name" value="HTH_LA"/>
    <property type="match status" value="1"/>
</dbReference>
<feature type="compositionally biased region" description="Polar residues" evidence="3">
    <location>
        <begin position="171"/>
        <end position="201"/>
    </location>
</feature>
<accession>A0ABQ9KRV0</accession>
<dbReference type="Proteomes" id="UP001174677">
    <property type="component" value="Chromosome 16"/>
</dbReference>
<proteinExistence type="predicted"/>
<organism evidence="5 6">
    <name type="scientific">Hevea brasiliensis</name>
    <name type="common">Para rubber tree</name>
    <name type="synonym">Siphonia brasiliensis</name>
    <dbReference type="NCBI Taxonomy" id="3981"/>
    <lineage>
        <taxon>Eukaryota</taxon>
        <taxon>Viridiplantae</taxon>
        <taxon>Streptophyta</taxon>
        <taxon>Embryophyta</taxon>
        <taxon>Tracheophyta</taxon>
        <taxon>Spermatophyta</taxon>
        <taxon>Magnoliopsida</taxon>
        <taxon>eudicotyledons</taxon>
        <taxon>Gunneridae</taxon>
        <taxon>Pentapetalae</taxon>
        <taxon>rosids</taxon>
        <taxon>fabids</taxon>
        <taxon>Malpighiales</taxon>
        <taxon>Euphorbiaceae</taxon>
        <taxon>Crotonoideae</taxon>
        <taxon>Micrandreae</taxon>
        <taxon>Hevea</taxon>
    </lineage>
</organism>
<dbReference type="SMART" id="SM00715">
    <property type="entry name" value="LA"/>
    <property type="match status" value="1"/>
</dbReference>
<dbReference type="InterPro" id="IPR036388">
    <property type="entry name" value="WH-like_DNA-bd_sf"/>
</dbReference>
<name>A0ABQ9KRV0_HEVBR</name>
<feature type="compositionally biased region" description="Basic and acidic residues" evidence="3">
    <location>
        <begin position="269"/>
        <end position="289"/>
    </location>
</feature>
<keyword evidence="1 2" id="KW-0694">RNA-binding</keyword>
<feature type="compositionally biased region" description="Polar residues" evidence="3">
    <location>
        <begin position="1"/>
        <end position="19"/>
    </location>
</feature>
<dbReference type="InterPro" id="IPR036390">
    <property type="entry name" value="WH_DNA-bd_sf"/>
</dbReference>
<keyword evidence="6" id="KW-1185">Reference proteome</keyword>
<evidence type="ECO:0000256" key="1">
    <source>
        <dbReference type="ARBA" id="ARBA00022884"/>
    </source>
</evidence>
<dbReference type="PANTHER" id="PTHR22792:SF132">
    <property type="entry name" value="LA-RELATED PROTEIN 1"/>
    <property type="match status" value="1"/>
</dbReference>